<dbReference type="GO" id="GO:0006508">
    <property type="term" value="P:proteolysis"/>
    <property type="evidence" value="ECO:0007669"/>
    <property type="project" value="InterPro"/>
</dbReference>
<dbReference type="Pfam" id="PF01434">
    <property type="entry name" value="Peptidase_M41"/>
    <property type="match status" value="1"/>
</dbReference>
<dbReference type="SUPFAM" id="SSF52540">
    <property type="entry name" value="P-loop containing nucleoside triphosphate hydrolases"/>
    <property type="match status" value="1"/>
</dbReference>
<dbReference type="InterPro" id="IPR019489">
    <property type="entry name" value="Clp_ATPase_C"/>
</dbReference>
<dbReference type="InterPro" id="IPR027417">
    <property type="entry name" value="P-loop_NTPase"/>
</dbReference>
<feature type="domain" description="Clp ATPase C-terminal" evidence="4">
    <location>
        <begin position="342"/>
        <end position="416"/>
    </location>
</feature>
<feature type="domain" description="Peptidase M41" evidence="3">
    <location>
        <begin position="466"/>
        <end position="634"/>
    </location>
</feature>
<dbReference type="PANTHER" id="PTHR23076:SF97">
    <property type="entry name" value="ATP-DEPENDENT ZINC METALLOPROTEASE YME1L1"/>
    <property type="match status" value="1"/>
</dbReference>
<evidence type="ECO:0000313" key="7">
    <source>
        <dbReference type="Proteomes" id="UP001368318"/>
    </source>
</evidence>
<dbReference type="PANTHER" id="PTHR23076">
    <property type="entry name" value="METALLOPROTEASE M41 FTSH"/>
    <property type="match status" value="1"/>
</dbReference>
<dbReference type="EMBL" id="CP136924">
    <property type="protein sequence ID" value="WXA03463.1"/>
    <property type="molecule type" value="Genomic_DNA"/>
</dbReference>
<dbReference type="Pfam" id="PF10431">
    <property type="entry name" value="ClpB_D2-small"/>
    <property type="match status" value="1"/>
</dbReference>
<accession>A0AAU6P0T6</accession>
<evidence type="ECO:0008006" key="8">
    <source>
        <dbReference type="Google" id="ProtNLM"/>
    </source>
</evidence>
<gene>
    <name evidence="6" type="ORF">R3L15_04385</name>
    <name evidence="5" type="ORF">R3L16_03015</name>
</gene>
<dbReference type="Proteomes" id="UP001368318">
    <property type="component" value="Chromosome"/>
</dbReference>
<organism evidence="5 7">
    <name type="scientific">Mangrovimonas cancribranchiae</name>
    <dbReference type="NCBI Taxonomy" id="3080055"/>
    <lineage>
        <taxon>Bacteria</taxon>
        <taxon>Pseudomonadati</taxon>
        <taxon>Bacteroidota</taxon>
        <taxon>Flavobacteriia</taxon>
        <taxon>Flavobacteriales</taxon>
        <taxon>Flavobacteriaceae</taxon>
        <taxon>Mangrovimonas</taxon>
    </lineage>
</organism>
<evidence type="ECO:0000313" key="5">
    <source>
        <dbReference type="EMBL" id="WXA03463.1"/>
    </source>
</evidence>
<keyword evidence="2" id="KW-0067">ATP-binding</keyword>
<proteinExistence type="predicted"/>
<keyword evidence="7" id="KW-1185">Reference proteome</keyword>
<evidence type="ECO:0000259" key="3">
    <source>
        <dbReference type="Pfam" id="PF01434"/>
    </source>
</evidence>
<dbReference type="RefSeq" id="WP_338733465.1">
    <property type="nucleotide sequence ID" value="NZ_CP136924.1"/>
</dbReference>
<evidence type="ECO:0000313" key="6">
    <source>
        <dbReference type="EMBL" id="WXA14115.1"/>
    </source>
</evidence>
<dbReference type="Gene3D" id="3.40.50.300">
    <property type="entry name" value="P-loop containing nucleotide triphosphate hydrolases"/>
    <property type="match status" value="1"/>
</dbReference>
<evidence type="ECO:0000259" key="4">
    <source>
        <dbReference type="Pfam" id="PF10431"/>
    </source>
</evidence>
<dbReference type="AlphaFoldDB" id="A0AAU6P0T6"/>
<keyword evidence="1" id="KW-0547">Nucleotide-binding</keyword>
<evidence type="ECO:0000256" key="1">
    <source>
        <dbReference type="ARBA" id="ARBA00022741"/>
    </source>
</evidence>
<dbReference type="GO" id="GO:0005524">
    <property type="term" value="F:ATP binding"/>
    <property type="evidence" value="ECO:0007669"/>
    <property type="project" value="UniProtKB-KW"/>
</dbReference>
<dbReference type="InterPro" id="IPR037219">
    <property type="entry name" value="Peptidase_M41-like"/>
</dbReference>
<dbReference type="Gene3D" id="1.20.58.760">
    <property type="entry name" value="Peptidase M41"/>
    <property type="match status" value="1"/>
</dbReference>
<dbReference type="InterPro" id="IPR000642">
    <property type="entry name" value="Peptidase_M41"/>
</dbReference>
<name>A0AAU6P0T6_9FLAO</name>
<dbReference type="GO" id="GO:0004176">
    <property type="term" value="F:ATP-dependent peptidase activity"/>
    <property type="evidence" value="ECO:0007669"/>
    <property type="project" value="InterPro"/>
</dbReference>
<sequence length="686" mass="78985">MSKQLDALKANFVKKQEQLGYAKKQLKKEFFGIDHAIDQLINQIRPWYILNDYQDRPLIINLWGLTGVGKTSLIQRMAELMHYSNKLYRFDLGDKRNSSLHRDLEELSDNNEENPIMIMLDEFQHSRTLKGPMREEINEDANRKVWDLIDSGKIEYHFWKRGLYNFITHVELLKHLLKAGIKVKNGVVVEGVALFNSELEKQDHHFDFDNDGEQPCQFVQRIYYSDIVEFSSGQLGVYLMEDVKSHLMTLDGDETIMFLDKVIRIAKKPNIKKFTKALIFVVGNLDEAYSMSGVLSADINADNFHEASLKITLPQIKRALSCRFRKEQIARLGNNHIIYPSLNKEAYNQIIAYELTQISQKVKDGFGIYLTFSEALSGLIYKEGVFPTQGVRPVKTTVNFMVQSNLPEMISEIMLKYIDVDTINLTYLDNHIIAEYFNAKHKIHKKTFKVSTPLEDMRKPKQNDIQAITAVHESGHAVLSAILLQVVPEHVCSMTSDPTSFGYVHTKWPWKYIAKHEIEKRVAVYLGGLVAEELVFGEDYITTGASEDISQATRFVGRMLKYNGLGNTPIEYNTDENDNLSYHDTKEIELDIKQIVEKGLELAKETLKKEIVLLLKLSDFLSDHSSINKLQLEKLIKAHKVSNVDFITNGDNLFYRKTLKKKISQDLKQVSRELFESVTLNKKDNI</sequence>
<dbReference type="SUPFAM" id="SSF140990">
    <property type="entry name" value="FtsH protease domain-like"/>
    <property type="match status" value="1"/>
</dbReference>
<reference evidence="5 7" key="1">
    <citation type="submission" date="2023-10" db="EMBL/GenBank/DDBJ databases">
        <title>Culture-based analysis of two novel bacteria associated with mangrove crab gills.</title>
        <authorList>
            <person name="Yang X."/>
            <person name="Garuglieri E."/>
            <person name="Van Goethem M.W."/>
            <person name="Fusi M."/>
            <person name="Marasco R."/>
            <person name="Daffonchio D.G."/>
        </authorList>
    </citation>
    <scope>NUCLEOTIDE SEQUENCE [LARGE SCALE GENOMIC DNA]</scope>
    <source>
        <strain evidence="6">UG2-1</strain>
        <strain evidence="5">UG2-2</strain>
        <strain evidence="7">UG2_2</strain>
    </source>
</reference>
<evidence type="ECO:0000256" key="2">
    <source>
        <dbReference type="ARBA" id="ARBA00022840"/>
    </source>
</evidence>
<dbReference type="Gene3D" id="1.10.8.60">
    <property type="match status" value="1"/>
</dbReference>
<dbReference type="KEGG" id="mcaa:R3L15_04385"/>
<dbReference type="EMBL" id="CP136925">
    <property type="protein sequence ID" value="WXA14115.1"/>
    <property type="molecule type" value="Genomic_DNA"/>
</dbReference>
<dbReference type="GO" id="GO:0004222">
    <property type="term" value="F:metalloendopeptidase activity"/>
    <property type="evidence" value="ECO:0007669"/>
    <property type="project" value="InterPro"/>
</dbReference>
<protein>
    <recommendedName>
        <fullName evidence="8">Peptidase M41</fullName>
    </recommendedName>
</protein>